<organism evidence="2">
    <name type="scientific">bioreactor metagenome</name>
    <dbReference type="NCBI Taxonomy" id="1076179"/>
    <lineage>
        <taxon>unclassified sequences</taxon>
        <taxon>metagenomes</taxon>
        <taxon>ecological metagenomes</taxon>
    </lineage>
</organism>
<feature type="domain" description="ACT" evidence="1">
    <location>
        <begin position="20"/>
        <end position="94"/>
    </location>
</feature>
<dbReference type="PROSITE" id="PS51671">
    <property type="entry name" value="ACT"/>
    <property type="match status" value="1"/>
</dbReference>
<dbReference type="CDD" id="cd04881">
    <property type="entry name" value="ACT_HSDH-Hom"/>
    <property type="match status" value="1"/>
</dbReference>
<accession>A0A645G378</accession>
<dbReference type="SUPFAM" id="SSF55021">
    <property type="entry name" value="ACT-like"/>
    <property type="match status" value="1"/>
</dbReference>
<sequence>MVENRVLPILPIEKVKTRFFLRLLLKDEAGALAQVTDILGQWGVSIARLVQIVLDSGDAELVFVTHEVPNGQMQQAVAQIRQLAVTKKVLTLLRVEDSN</sequence>
<dbReference type="Gene3D" id="3.30.70.260">
    <property type="match status" value="1"/>
</dbReference>
<evidence type="ECO:0000313" key="2">
    <source>
        <dbReference type="EMBL" id="MPN21095.1"/>
    </source>
</evidence>
<dbReference type="InterPro" id="IPR002912">
    <property type="entry name" value="ACT_dom"/>
</dbReference>
<dbReference type="EMBL" id="VSSQ01068986">
    <property type="protein sequence ID" value="MPN21095.1"/>
    <property type="molecule type" value="Genomic_DNA"/>
</dbReference>
<dbReference type="Pfam" id="PF01842">
    <property type="entry name" value="ACT"/>
    <property type="match status" value="1"/>
</dbReference>
<evidence type="ECO:0000259" key="1">
    <source>
        <dbReference type="PROSITE" id="PS51671"/>
    </source>
</evidence>
<protein>
    <recommendedName>
        <fullName evidence="1">ACT domain-containing protein</fullName>
    </recommendedName>
</protein>
<name>A0A645G378_9ZZZZ</name>
<dbReference type="AlphaFoldDB" id="A0A645G378"/>
<gene>
    <name evidence="2" type="ORF">SDC9_168474</name>
</gene>
<dbReference type="InterPro" id="IPR045865">
    <property type="entry name" value="ACT-like_dom_sf"/>
</dbReference>
<proteinExistence type="predicted"/>
<comment type="caution">
    <text evidence="2">The sequence shown here is derived from an EMBL/GenBank/DDBJ whole genome shotgun (WGS) entry which is preliminary data.</text>
</comment>
<reference evidence="2" key="1">
    <citation type="submission" date="2019-08" db="EMBL/GenBank/DDBJ databases">
        <authorList>
            <person name="Kucharzyk K."/>
            <person name="Murdoch R.W."/>
            <person name="Higgins S."/>
            <person name="Loffler F."/>
        </authorList>
    </citation>
    <scope>NUCLEOTIDE SEQUENCE</scope>
</reference>